<accession>A0A9P4KAM6</accession>
<protein>
    <recommendedName>
        <fullName evidence="5">Apple domain-containing protein</fullName>
    </recommendedName>
</protein>
<keyword evidence="4" id="KW-1185">Reference proteome</keyword>
<reference evidence="4" key="1">
    <citation type="journal article" date="2020" name="Stud. Mycol.">
        <title>101 Dothideomycetes genomes: A test case for predicting lifestyles and emergence of pathogens.</title>
        <authorList>
            <person name="Haridas S."/>
            <person name="Albert R."/>
            <person name="Binder M."/>
            <person name="Bloem J."/>
            <person name="LaButti K."/>
            <person name="Salamov A."/>
            <person name="Andreopoulos B."/>
            <person name="Baker S."/>
            <person name="Barry K."/>
            <person name="Bills G."/>
            <person name="Bluhm B."/>
            <person name="Cannon C."/>
            <person name="Castanera R."/>
            <person name="Culley D."/>
            <person name="Daum C."/>
            <person name="Ezra D."/>
            <person name="Gonzalez J."/>
            <person name="Henrissat B."/>
            <person name="Kuo A."/>
            <person name="Liang C."/>
            <person name="Lipzen A."/>
            <person name="Lutzoni F."/>
            <person name="Magnuson J."/>
            <person name="Mondo S."/>
            <person name="Nolan M."/>
            <person name="Ohm R."/>
            <person name="Pangilinan J."/>
            <person name="Park H.-J."/>
            <person name="Ramirez L."/>
            <person name="Alfaro M."/>
            <person name="Sun H."/>
            <person name="Tritt A."/>
            <person name="Yoshinaga Y."/>
            <person name="Zwiers L.-H."/>
            <person name="Turgeon B."/>
            <person name="Goodwin S."/>
            <person name="Spatafora J."/>
            <person name="Crous P."/>
            <person name="Grigoriev I."/>
        </authorList>
    </citation>
    <scope>NUCLEOTIDE SEQUENCE [LARGE SCALE GENOMIC DNA]</scope>
    <source>
        <strain evidence="4">CBS 304.66</strain>
    </source>
</reference>
<feature type="region of interest" description="Disordered" evidence="1">
    <location>
        <begin position="1"/>
        <end position="33"/>
    </location>
</feature>
<evidence type="ECO:0000313" key="3">
    <source>
        <dbReference type="EMBL" id="KAF2265747.1"/>
    </source>
</evidence>
<evidence type="ECO:0000256" key="2">
    <source>
        <dbReference type="SAM" id="Phobius"/>
    </source>
</evidence>
<gene>
    <name evidence="3" type="ORF">CC78DRAFT_532122</name>
</gene>
<keyword evidence="2" id="KW-0472">Membrane</keyword>
<feature type="transmembrane region" description="Helical" evidence="2">
    <location>
        <begin position="119"/>
        <end position="144"/>
    </location>
</feature>
<feature type="compositionally biased region" description="Polar residues" evidence="1">
    <location>
        <begin position="1"/>
        <end position="21"/>
    </location>
</feature>
<dbReference type="Proteomes" id="UP000800093">
    <property type="component" value="Unassembled WGS sequence"/>
</dbReference>
<keyword evidence="2" id="KW-1133">Transmembrane helix</keyword>
<evidence type="ECO:0008006" key="5">
    <source>
        <dbReference type="Google" id="ProtNLM"/>
    </source>
</evidence>
<evidence type="ECO:0000256" key="1">
    <source>
        <dbReference type="SAM" id="MobiDB-lite"/>
    </source>
</evidence>
<keyword evidence="2" id="KW-0812">Transmembrane</keyword>
<dbReference type="OrthoDB" id="3692660at2759"/>
<evidence type="ECO:0000313" key="4">
    <source>
        <dbReference type="Proteomes" id="UP000800093"/>
    </source>
</evidence>
<organism evidence="3 4">
    <name type="scientific">Lojkania enalia</name>
    <dbReference type="NCBI Taxonomy" id="147567"/>
    <lineage>
        <taxon>Eukaryota</taxon>
        <taxon>Fungi</taxon>
        <taxon>Dikarya</taxon>
        <taxon>Ascomycota</taxon>
        <taxon>Pezizomycotina</taxon>
        <taxon>Dothideomycetes</taxon>
        <taxon>Pleosporomycetidae</taxon>
        <taxon>Pleosporales</taxon>
        <taxon>Pleosporales incertae sedis</taxon>
        <taxon>Lojkania</taxon>
    </lineage>
</organism>
<dbReference type="EMBL" id="ML986603">
    <property type="protein sequence ID" value="KAF2265747.1"/>
    <property type="molecule type" value="Genomic_DNA"/>
</dbReference>
<proteinExistence type="predicted"/>
<name>A0A9P4KAM6_9PLEO</name>
<dbReference type="AlphaFoldDB" id="A0A9P4KAM6"/>
<comment type="caution">
    <text evidence="3">The sequence shown here is derived from an EMBL/GenBank/DDBJ whole genome shotgun (WGS) entry which is preliminary data.</text>
</comment>
<sequence length="305" mass="32557">MLKQQRLPNINVIQDSPTSPGQAPHRAFTAPRDRQVNVDGAPEVDRTWREVEGLQVDPNGPYPQPTTGVGARPEKYVLSLPSSNEKQVSHDDAGLLSVEHESRRDAQERRICGLKKRTFIIVAAIIATFVIVAAVGGAVGGYYANKTDTTPTKTTGSMTSGTTSPMNLGTTGPVTSGTTGMASLPCSPNPATSTNPSAPRFVPRDIPNPYLTIGATFSITCRRGVRGSKDRRGRFIDNIGIYTMYNFSSCMDKCAEKLDCGGVTYSANLTDMLADGDPGGNCLLKNGTFDAVAPRAPWFASGVKE</sequence>